<evidence type="ECO:0000313" key="4">
    <source>
        <dbReference type="Proteomes" id="UP000002762"/>
    </source>
</evidence>
<feature type="domain" description="Sterol methyltransferase C-terminal" evidence="2">
    <location>
        <begin position="71"/>
        <end position="111"/>
    </location>
</feature>
<dbReference type="GO" id="GO:0008168">
    <property type="term" value="F:methyltransferase activity"/>
    <property type="evidence" value="ECO:0007669"/>
    <property type="project" value="UniProtKB-KW"/>
</dbReference>
<accession>J5JCA6</accession>
<dbReference type="STRING" id="655819.J5JCA6"/>
<evidence type="ECO:0000259" key="2">
    <source>
        <dbReference type="Pfam" id="PF08498"/>
    </source>
</evidence>
<feature type="region of interest" description="Disordered" evidence="1">
    <location>
        <begin position="58"/>
        <end position="83"/>
    </location>
</feature>
<evidence type="ECO:0000256" key="1">
    <source>
        <dbReference type="SAM" id="MobiDB-lite"/>
    </source>
</evidence>
<dbReference type="InParanoid" id="J5JCA6"/>
<dbReference type="Pfam" id="PF08498">
    <property type="entry name" value="Sterol_MT_C"/>
    <property type="match status" value="1"/>
</dbReference>
<dbReference type="GO" id="GO:0032259">
    <property type="term" value="P:methylation"/>
    <property type="evidence" value="ECO:0007669"/>
    <property type="project" value="UniProtKB-KW"/>
</dbReference>
<protein>
    <submittedName>
        <fullName evidence="3">Sterol 24-C-methyltransferase</fullName>
    </submittedName>
</protein>
<keyword evidence="4" id="KW-1185">Reference proteome</keyword>
<dbReference type="InterPro" id="IPR013705">
    <property type="entry name" value="Sterol_MeTrfase_C"/>
</dbReference>
<dbReference type="HOGENOM" id="CLU_1864764_0_0_1"/>
<dbReference type="GeneID" id="19892562"/>
<organism evidence="3 4">
    <name type="scientific">Beauveria bassiana (strain ARSEF 2860)</name>
    <name type="common">White muscardine disease fungus</name>
    <name type="synonym">Tritirachium shiotae</name>
    <dbReference type="NCBI Taxonomy" id="655819"/>
    <lineage>
        <taxon>Eukaryota</taxon>
        <taxon>Fungi</taxon>
        <taxon>Dikarya</taxon>
        <taxon>Ascomycota</taxon>
        <taxon>Pezizomycotina</taxon>
        <taxon>Sordariomycetes</taxon>
        <taxon>Hypocreomycetidae</taxon>
        <taxon>Hypocreales</taxon>
        <taxon>Cordycipitaceae</taxon>
        <taxon>Beauveria</taxon>
    </lineage>
</organism>
<sequence length="137" mass="14982">MTYDGRYDSENLEHRELRLDIEQGDVIAQLFTISDGKKAMKTADFQLQVSLDLAEAVDRPHHPGTGRLTRRIAPPGTKKTADGLGKAAGRLVQNGKAKLSTPMYLMVSRKPVASENGQTLDVIQVMQPAGAPLQWGK</sequence>
<dbReference type="RefSeq" id="XP_008602869.1">
    <property type="nucleotide sequence ID" value="XM_008604647.1"/>
</dbReference>
<dbReference type="AlphaFoldDB" id="J5JCA6"/>
<keyword evidence="3" id="KW-0808">Transferase</keyword>
<dbReference type="EMBL" id="JH725206">
    <property type="protein sequence ID" value="EJP61526.1"/>
    <property type="molecule type" value="Genomic_DNA"/>
</dbReference>
<reference evidence="3 4" key="1">
    <citation type="journal article" date="2012" name="Sci. Rep.">
        <title>Genomic perspectives on the evolution of fungal entomopathogenicity in Beauveria bassiana.</title>
        <authorList>
            <person name="Xiao G."/>
            <person name="Ying S.H."/>
            <person name="Zheng P."/>
            <person name="Wang Z.L."/>
            <person name="Zhang S."/>
            <person name="Xie X.Q."/>
            <person name="Shang Y."/>
            <person name="St Leger R.J."/>
            <person name="Zhao G.P."/>
            <person name="Wang C."/>
            <person name="Feng M.G."/>
        </authorList>
    </citation>
    <scope>NUCLEOTIDE SEQUENCE [LARGE SCALE GENOMIC DNA]</scope>
    <source>
        <strain evidence="3 4">ARSEF 2860</strain>
    </source>
</reference>
<evidence type="ECO:0000313" key="3">
    <source>
        <dbReference type="EMBL" id="EJP61526.1"/>
    </source>
</evidence>
<name>J5JCA6_BEAB2</name>
<keyword evidence="3" id="KW-0489">Methyltransferase</keyword>
<proteinExistence type="predicted"/>
<dbReference type="GO" id="GO:0006694">
    <property type="term" value="P:steroid biosynthetic process"/>
    <property type="evidence" value="ECO:0007669"/>
    <property type="project" value="InterPro"/>
</dbReference>
<dbReference type="Proteomes" id="UP000002762">
    <property type="component" value="Unassembled WGS sequence"/>
</dbReference>
<gene>
    <name evidence="3" type="ORF">BBA_09550</name>
</gene>